<dbReference type="Pfam" id="PF22599">
    <property type="entry name" value="SecDF_P1_head"/>
    <property type="match status" value="1"/>
</dbReference>
<comment type="subunit">
    <text evidence="13">Forms a complex with SecF. Part of the essential Sec protein translocation apparatus which comprises SecA, SecYEG and auxiliary proteins SecDF-YajC and YidC.</text>
</comment>
<evidence type="ECO:0000256" key="7">
    <source>
        <dbReference type="ARBA" id="ARBA00022989"/>
    </source>
</evidence>
<dbReference type="GO" id="GO:0005886">
    <property type="term" value="C:plasma membrane"/>
    <property type="evidence" value="ECO:0007669"/>
    <property type="project" value="UniProtKB-SubCell"/>
</dbReference>
<feature type="domain" description="SecDF P1 head subdomain" evidence="18">
    <location>
        <begin position="239"/>
        <end position="352"/>
    </location>
</feature>
<keyword evidence="6 13" id="KW-0653">Protein transport</keyword>
<dbReference type="InterPro" id="IPR048631">
    <property type="entry name" value="SecD_1st"/>
</dbReference>
<evidence type="ECO:0000256" key="2">
    <source>
        <dbReference type="ARBA" id="ARBA00022448"/>
    </source>
</evidence>
<dbReference type="Gene3D" id="1.20.1640.10">
    <property type="entry name" value="Multidrug efflux transporter AcrB transmembrane domain"/>
    <property type="match status" value="2"/>
</dbReference>
<dbReference type="InterPro" id="IPR022645">
    <property type="entry name" value="SecD/SecF_bac"/>
</dbReference>
<comment type="caution">
    <text evidence="13">Lacks conserved residue(s) required for the propagation of feature annotation.</text>
</comment>
<keyword evidence="9 13" id="KW-0472">Membrane</keyword>
<name>A0A5C4JMR7_9HYPH</name>
<dbReference type="FunFam" id="1.20.1640.10:FF:000024">
    <property type="entry name" value="Multifunctional fusion protein"/>
    <property type="match status" value="1"/>
</dbReference>
<keyword evidence="4" id="KW-0997">Cell inner membrane</keyword>
<keyword evidence="7 13" id="KW-1133">Transmembrane helix</keyword>
<keyword evidence="20" id="KW-1185">Reference proteome</keyword>
<feature type="transmembrane region" description="Helical" evidence="13">
    <location>
        <begin position="675"/>
        <end position="692"/>
    </location>
</feature>
<dbReference type="SUPFAM" id="SSF82866">
    <property type="entry name" value="Multidrug efflux transporter AcrB transmembrane domain"/>
    <property type="match status" value="2"/>
</dbReference>
<dbReference type="GO" id="GO:0006605">
    <property type="term" value="P:protein targeting"/>
    <property type="evidence" value="ECO:0007669"/>
    <property type="project" value="UniProtKB-UniRule"/>
</dbReference>
<evidence type="ECO:0000256" key="9">
    <source>
        <dbReference type="ARBA" id="ARBA00023136"/>
    </source>
</evidence>
<dbReference type="PANTHER" id="PTHR30081:SF1">
    <property type="entry name" value="PROTEIN TRANSLOCASE SUBUNIT SECD"/>
    <property type="match status" value="1"/>
</dbReference>
<feature type="transmembrane region" description="Helical" evidence="13">
    <location>
        <begin position="498"/>
        <end position="522"/>
    </location>
</feature>
<gene>
    <name evidence="14" type="primary">secF</name>
    <name evidence="13" type="synonym">secD</name>
    <name evidence="19" type="ORF">FF124_17345</name>
</gene>
<comment type="subunit">
    <text evidence="14">Forms a complex with SecD. Part of the essential Sec protein translocation apparatus which comprises SecA, SecYEG and auxiliary proteins SecDF-YajC and YidC.</text>
</comment>
<feature type="domain" description="Protein export membrane protein SecD/SecF C-terminal" evidence="16">
    <location>
        <begin position="355"/>
        <end position="525"/>
    </location>
</feature>
<dbReference type="HAMAP" id="MF_01464_B">
    <property type="entry name" value="SecF_B"/>
    <property type="match status" value="1"/>
</dbReference>
<dbReference type="PRINTS" id="PR01755">
    <property type="entry name" value="SECFTRNLCASE"/>
</dbReference>
<dbReference type="AlphaFoldDB" id="A0A5C4JMR7"/>
<evidence type="ECO:0000313" key="20">
    <source>
        <dbReference type="Proteomes" id="UP000307874"/>
    </source>
</evidence>
<comment type="similarity">
    <text evidence="11">In the C-terminal section; belongs to the SecD/SecF family. SecF subfamily.</text>
</comment>
<dbReference type="InterPro" id="IPR048634">
    <property type="entry name" value="SecD_SecF_C"/>
</dbReference>
<feature type="transmembrane region" description="Helical" evidence="13">
    <location>
        <begin position="699"/>
        <end position="720"/>
    </location>
</feature>
<feature type="transmembrane region" description="Helical" evidence="13">
    <location>
        <begin position="556"/>
        <end position="574"/>
    </location>
</feature>
<dbReference type="GO" id="GO:0015450">
    <property type="term" value="F:protein-transporting ATPase activity"/>
    <property type="evidence" value="ECO:0007669"/>
    <property type="project" value="InterPro"/>
</dbReference>
<dbReference type="Pfam" id="PF21760">
    <property type="entry name" value="SecD_1st"/>
    <property type="match status" value="1"/>
</dbReference>
<feature type="transmembrane region" description="Helical" evidence="13">
    <location>
        <begin position="426"/>
        <end position="445"/>
    </location>
</feature>
<keyword evidence="2 13" id="KW-0813">Transport</keyword>
<evidence type="ECO:0000256" key="4">
    <source>
        <dbReference type="ARBA" id="ARBA00022519"/>
    </source>
</evidence>
<dbReference type="InterPro" id="IPR054384">
    <property type="entry name" value="SecDF_P1_head"/>
</dbReference>
<evidence type="ECO:0000313" key="19">
    <source>
        <dbReference type="EMBL" id="TNB46745.1"/>
    </source>
</evidence>
<dbReference type="InterPro" id="IPR055344">
    <property type="entry name" value="SecD_SecF_C_bact"/>
</dbReference>
<evidence type="ECO:0000256" key="5">
    <source>
        <dbReference type="ARBA" id="ARBA00022692"/>
    </source>
</evidence>
<dbReference type="FunFam" id="1.20.1640.10:FF:000004">
    <property type="entry name" value="Protein translocase subunit SecD"/>
    <property type="match status" value="1"/>
</dbReference>
<evidence type="ECO:0000259" key="16">
    <source>
        <dbReference type="Pfam" id="PF02355"/>
    </source>
</evidence>
<comment type="subcellular location">
    <subcellularLocation>
        <location evidence="1 13">Cell membrane</location>
        <topology evidence="1 13">Multi-pass membrane protein</topology>
    </subcellularLocation>
</comment>
<dbReference type="InterPro" id="IPR022813">
    <property type="entry name" value="SecD/SecF_arch_bac"/>
</dbReference>
<dbReference type="HAMAP" id="MF_01463_B">
    <property type="entry name" value="SecD_B"/>
    <property type="match status" value="1"/>
</dbReference>
<reference evidence="19 20" key="2">
    <citation type="submission" date="2019-06" db="EMBL/GenBank/DDBJ databases">
        <title>Martelella lutilitoris sp. nov., isolated from a tidal mudflat.</title>
        <authorList>
            <person name="Kim Y.-J."/>
        </authorList>
    </citation>
    <scope>NUCLEOTIDE SEQUENCE [LARGE SCALE GENOMIC DNA]</scope>
    <source>
        <strain evidence="19 20">GH2-6</strain>
    </source>
</reference>
<evidence type="ECO:0000256" key="10">
    <source>
        <dbReference type="ARBA" id="ARBA00059018"/>
    </source>
</evidence>
<feature type="transmembrane region" description="Helical" evidence="13">
    <location>
        <begin position="801"/>
        <end position="828"/>
    </location>
</feature>
<dbReference type="NCBIfam" id="TIGR00966">
    <property type="entry name" value="transloc_SecF"/>
    <property type="match status" value="1"/>
</dbReference>
<dbReference type="InterPro" id="IPR005665">
    <property type="entry name" value="SecF_bac"/>
</dbReference>
<feature type="transmembrane region" description="Helical" evidence="13">
    <location>
        <begin position="375"/>
        <end position="395"/>
    </location>
</feature>
<evidence type="ECO:0000259" key="18">
    <source>
        <dbReference type="Pfam" id="PF22599"/>
    </source>
</evidence>
<keyword evidence="8 13" id="KW-0811">Translocation</keyword>
<organism evidence="19 20">
    <name type="scientific">Martelella lutilitoris</name>
    <dbReference type="NCBI Taxonomy" id="2583532"/>
    <lineage>
        <taxon>Bacteria</taxon>
        <taxon>Pseudomonadati</taxon>
        <taxon>Pseudomonadota</taxon>
        <taxon>Alphaproteobacteria</taxon>
        <taxon>Hyphomicrobiales</taxon>
        <taxon>Aurantimonadaceae</taxon>
        <taxon>Martelella</taxon>
    </lineage>
</organism>
<dbReference type="InterPro" id="IPR005791">
    <property type="entry name" value="SecD"/>
</dbReference>
<feature type="transmembrane region" description="Helical" evidence="13">
    <location>
        <begin position="726"/>
        <end position="747"/>
    </location>
</feature>
<feature type="domain" description="Protein export membrane protein SecD/SecF C-terminal" evidence="16">
    <location>
        <begin position="647"/>
        <end position="829"/>
    </location>
</feature>
<dbReference type="RefSeq" id="WP_138749733.1">
    <property type="nucleotide sequence ID" value="NZ_VCLB01000009.1"/>
</dbReference>
<feature type="transmembrane region" description="Helical" evidence="13">
    <location>
        <begin position="778"/>
        <end position="795"/>
    </location>
</feature>
<reference evidence="19 20" key="1">
    <citation type="submission" date="2019-05" db="EMBL/GenBank/DDBJ databases">
        <authorList>
            <person name="Lee S.D."/>
        </authorList>
    </citation>
    <scope>NUCLEOTIDE SEQUENCE [LARGE SCALE GENOMIC DNA]</scope>
    <source>
        <strain evidence="19 20">GH2-6</strain>
    </source>
</reference>
<comment type="function">
    <text evidence="10 13">Part of the Sec protein translocase complex. Interacts with the SecYEG preprotein conducting channel. SecDF uses the proton motive force (PMF) to complete protein translocation after the ATP-dependent function of SecA.</text>
</comment>
<keyword evidence="3 13" id="KW-1003">Cell membrane</keyword>
<dbReference type="NCBIfam" id="NF009583">
    <property type="entry name" value="PRK13024.1-3"/>
    <property type="match status" value="1"/>
</dbReference>
<feature type="domain" description="Protein translocase subunit SecDF P1" evidence="17">
    <location>
        <begin position="163"/>
        <end position="221"/>
    </location>
</feature>
<comment type="similarity">
    <text evidence="13">Belongs to the SecD/SecF family. SecD subfamily.</text>
</comment>
<dbReference type="Pfam" id="PF07549">
    <property type="entry name" value="Sec_GG"/>
    <property type="match status" value="2"/>
</dbReference>
<dbReference type="NCBIfam" id="TIGR01129">
    <property type="entry name" value="secD"/>
    <property type="match status" value="1"/>
</dbReference>
<dbReference type="Pfam" id="PF02355">
    <property type="entry name" value="SecD_SecF_C"/>
    <property type="match status" value="2"/>
</dbReference>
<feature type="transmembrane region" description="Helical" evidence="13">
    <location>
        <begin position="402"/>
        <end position="420"/>
    </location>
</feature>
<evidence type="ECO:0000256" key="13">
    <source>
        <dbReference type="HAMAP-Rule" id="MF_01463"/>
    </source>
</evidence>
<sequence>MLYFSRWKTLFIWLVVALGVVIATPNLLSDQQLAKLPGWMPDSKVTLGLDLQGGSYIMLQVDRSDIVTDRMNTLVDDVRADLREAQVRYTGLSGSGETAQVRITDPDQFVTAEEALQPLADYVNAGTLNGGTFQEVTIDDDGNGLIRLALTEQGIDYRMRSAVQQSIEVIRRRVDELGTTEPLIQRQGDDRIIVQVPGLDDPQRLKALLNKTAKLTFHMVDTSVNPQDAIEGRPPAGDEVLYSMDDPPVPYVIEKRALISGEDLVDAKAAFDQRTNEPVVNFRFDSRGAQRFAQATQQNVGRPFAIVLDDQIVSAPVINEPILGGSGQISGNFTVQGANDLAVLLRAGALPATLTVVEERTVGPSLGADSIRAGVLASVIGAALVVVFMVAFYGMFGVVANIALFFNIVMLIALLSVIGATLTLPGIAGIVLTIGMAVDSNVLIYERIREERRRNGRSVVQSVDAGFRKAFATIIDANLTTLIAAVILFFLGSGPVRGFAVTLAIGILTTIFSAFYLTRFMISEWVRRRRPKELPKGIRTGMFDGINFSFMNFRRISFAASAILTVASVVGFATHGMNLGIDFTGGSVVQVESKSGPADIGQIRSDLNGLNIGAVQAQGFGSDKDVLIRVPAQDGGANAEQSAISKIRTSLESSYDFVRVEVVGPVVSGELSRSATIGVLASLIAILIYIWFRFEWQFAVGAIIATAHDVLLTIGIFVLTGVEFNLTSIAAVLTIVGYSLNDTVVVYDRVRENLRRYQKMPLPELLDVSINHTLSRTILTALTTMLALAALYLFGGEVIRSFTFAMLFGVAIGTYSSIYIAAPILIAFRLRPDTFQKKDEEKKDTPPEEHGTVTGV</sequence>
<proteinExistence type="inferred from homology"/>
<evidence type="ECO:0000256" key="6">
    <source>
        <dbReference type="ARBA" id="ARBA00022927"/>
    </source>
</evidence>
<evidence type="ECO:0000256" key="8">
    <source>
        <dbReference type="ARBA" id="ARBA00023010"/>
    </source>
</evidence>
<dbReference type="FunFam" id="3.30.70.3400:FF:000006">
    <property type="entry name" value="Protein translocase subunit SecD"/>
    <property type="match status" value="1"/>
</dbReference>
<evidence type="ECO:0000256" key="11">
    <source>
        <dbReference type="ARBA" id="ARBA00060856"/>
    </source>
</evidence>
<evidence type="ECO:0000256" key="12">
    <source>
        <dbReference type="ARBA" id="ARBA00061053"/>
    </source>
</evidence>
<feature type="region of interest" description="Disordered" evidence="15">
    <location>
        <begin position="837"/>
        <end position="856"/>
    </location>
</feature>
<dbReference type="Gene3D" id="3.30.1360.200">
    <property type="match status" value="1"/>
</dbReference>
<comment type="similarity">
    <text evidence="12">In the N-terminal section; belongs to the SecD/SecF family. SecD subfamily.</text>
</comment>
<dbReference type="GO" id="GO:0043952">
    <property type="term" value="P:protein transport by the Sec complex"/>
    <property type="evidence" value="ECO:0007669"/>
    <property type="project" value="UniProtKB-UniRule"/>
</dbReference>
<dbReference type="PANTHER" id="PTHR30081">
    <property type="entry name" value="PROTEIN-EXPORT MEMBRANE PROTEIN SEC"/>
    <property type="match status" value="1"/>
</dbReference>
<accession>A0A5C4JMR7</accession>
<comment type="caution">
    <text evidence="19">The sequence shown here is derived from an EMBL/GenBank/DDBJ whole genome shotgun (WGS) entry which is preliminary data.</text>
</comment>
<keyword evidence="5 13" id="KW-0812">Transmembrane</keyword>
<evidence type="ECO:0000256" key="15">
    <source>
        <dbReference type="SAM" id="MobiDB-lite"/>
    </source>
</evidence>
<evidence type="ECO:0000256" key="14">
    <source>
        <dbReference type="HAMAP-Rule" id="MF_01464"/>
    </source>
</evidence>
<dbReference type="EMBL" id="VCLB01000009">
    <property type="protein sequence ID" value="TNB46745.1"/>
    <property type="molecule type" value="Genomic_DNA"/>
</dbReference>
<protein>
    <recommendedName>
        <fullName evidence="13 14">Multifunctional fusion protein</fullName>
    </recommendedName>
    <domain>
        <recommendedName>
            <fullName evidence="13">Protein translocase subunit SecD</fullName>
        </recommendedName>
    </domain>
    <domain>
        <recommendedName>
            <fullName evidence="14">Protein-export membrane protein SecF</fullName>
        </recommendedName>
    </domain>
</protein>
<dbReference type="Proteomes" id="UP000307874">
    <property type="component" value="Unassembled WGS sequence"/>
</dbReference>
<feature type="transmembrane region" description="Helical" evidence="13">
    <location>
        <begin position="466"/>
        <end position="492"/>
    </location>
</feature>
<evidence type="ECO:0000256" key="3">
    <source>
        <dbReference type="ARBA" id="ARBA00022475"/>
    </source>
</evidence>
<comment type="similarity">
    <text evidence="14">Belongs to the SecD/SecF family. SecF subfamily.</text>
</comment>
<dbReference type="FunFam" id="3.30.1360.200:FF:000002">
    <property type="entry name" value="Preprotein translocase subunit SecD"/>
    <property type="match status" value="1"/>
</dbReference>
<dbReference type="NCBIfam" id="NF011315">
    <property type="entry name" value="PRK14726.1"/>
    <property type="match status" value="1"/>
</dbReference>
<dbReference type="InterPro" id="IPR022646">
    <property type="entry name" value="SecD/SecF_CS"/>
</dbReference>
<evidence type="ECO:0000256" key="1">
    <source>
        <dbReference type="ARBA" id="ARBA00004651"/>
    </source>
</evidence>
<dbReference type="Gene3D" id="3.30.70.3400">
    <property type="match status" value="2"/>
</dbReference>
<dbReference type="OrthoDB" id="9805019at2"/>
<dbReference type="NCBIfam" id="TIGR00916">
    <property type="entry name" value="2A0604s01"/>
    <property type="match status" value="2"/>
</dbReference>
<dbReference type="GO" id="GO:0065002">
    <property type="term" value="P:intracellular protein transmembrane transport"/>
    <property type="evidence" value="ECO:0007669"/>
    <property type="project" value="UniProtKB-UniRule"/>
</dbReference>
<evidence type="ECO:0000259" key="17">
    <source>
        <dbReference type="Pfam" id="PF21760"/>
    </source>
</evidence>